<keyword evidence="2" id="KW-1185">Reference proteome</keyword>
<dbReference type="AlphaFoldDB" id="A0A5C1DMD7"/>
<proteinExistence type="predicted"/>
<dbReference type="Proteomes" id="UP000322079">
    <property type="component" value="Chromosome"/>
</dbReference>
<protein>
    <recommendedName>
        <fullName evidence="3">Morphogenetic protein</fullName>
    </recommendedName>
</protein>
<evidence type="ECO:0000313" key="2">
    <source>
        <dbReference type="Proteomes" id="UP000322079"/>
    </source>
</evidence>
<dbReference type="KEGG" id="chrm:FYK34_07745"/>
<accession>A0A5C1DMD7</accession>
<dbReference type="EMBL" id="CP043473">
    <property type="protein sequence ID" value="QEL57841.1"/>
    <property type="molecule type" value="Genomic_DNA"/>
</dbReference>
<sequence>MQERPIAFHPDMICALLNGIKTQTRRMVEDLPPWPITEIVCDAGKTDLWMPNGPAPSGRGMAAGHWRPCPYGKPGDRLWVQEEWATDSSLDGKDPALFAAWPVRYLADGEVRACGAFHGNTNGEARPAKTMPRWASRITLEITSIRAEPLDRITLGEICKEGLARSIYEFRPATYGFEAFANLWDSIYGPGSSDSNPWVWVVEFKIVEEAACKP</sequence>
<name>A0A5C1DMD7_9NEIS</name>
<evidence type="ECO:0000313" key="1">
    <source>
        <dbReference type="EMBL" id="QEL57841.1"/>
    </source>
</evidence>
<gene>
    <name evidence="1" type="ORF">FYK34_07745</name>
</gene>
<evidence type="ECO:0008006" key="3">
    <source>
        <dbReference type="Google" id="ProtNLM"/>
    </source>
</evidence>
<reference evidence="1 2" key="1">
    <citation type="submission" date="2019-08" db="EMBL/GenBank/DDBJ databases">
        <title>Chromobacterium paludis, a novel bacterium isolated from a Maryland marsh pond.</title>
        <authorList>
            <person name="Blackburn M.B."/>
            <person name="Gundersen-Rindal D.E."/>
        </authorList>
    </citation>
    <scope>NUCLEOTIDE SEQUENCE [LARGE SCALE GENOMIC DNA]</scope>
    <source>
        <strain evidence="2">IIBBL 257-1</strain>
    </source>
</reference>
<organism evidence="1 2">
    <name type="scientific">Chromobacterium paludis</name>
    <dbReference type="NCBI Taxonomy" id="2605945"/>
    <lineage>
        <taxon>Bacteria</taxon>
        <taxon>Pseudomonadati</taxon>
        <taxon>Pseudomonadota</taxon>
        <taxon>Betaproteobacteria</taxon>
        <taxon>Neisseriales</taxon>
        <taxon>Chromobacteriaceae</taxon>
        <taxon>Chromobacterium</taxon>
    </lineage>
</organism>